<dbReference type="PROSITE" id="PS50893">
    <property type="entry name" value="ABC_TRANSPORTER_2"/>
    <property type="match status" value="2"/>
</dbReference>
<dbReference type="Proteomes" id="UP000242519">
    <property type="component" value="Unassembled WGS sequence"/>
</dbReference>
<evidence type="ECO:0000313" key="12">
    <source>
        <dbReference type="EMBL" id="OWP01031.1"/>
    </source>
</evidence>
<keyword evidence="8 10" id="KW-0472">Membrane</keyword>
<comment type="caution">
    <text evidence="12">The sequence shown here is derived from an EMBL/GenBank/DDBJ whole genome shotgun (WGS) entry which is preliminary data.</text>
</comment>
<dbReference type="Pfam" id="PF00005">
    <property type="entry name" value="ABC_tran"/>
    <property type="match status" value="2"/>
</dbReference>
<evidence type="ECO:0000256" key="4">
    <source>
        <dbReference type="ARBA" id="ARBA00022692"/>
    </source>
</evidence>
<feature type="transmembrane region" description="Helical" evidence="10">
    <location>
        <begin position="609"/>
        <end position="629"/>
    </location>
</feature>
<feature type="compositionally biased region" description="Polar residues" evidence="9">
    <location>
        <begin position="121"/>
        <end position="136"/>
    </location>
</feature>
<feature type="compositionally biased region" description="Basic and acidic residues" evidence="9">
    <location>
        <begin position="1"/>
        <end position="20"/>
    </location>
</feature>
<keyword evidence="5" id="KW-0547">Nucleotide-binding</keyword>
<feature type="region of interest" description="Disordered" evidence="9">
    <location>
        <begin position="910"/>
        <end position="935"/>
    </location>
</feature>
<dbReference type="EMBL" id="MZNU01000297">
    <property type="protein sequence ID" value="OWP01031.1"/>
    <property type="molecule type" value="Genomic_DNA"/>
</dbReference>
<sequence>MESSRGAEAEAGVEHRHQREGFAPIRSENILAEPGEGEQEQKHNQHQGQLQDRPIVSASQSTHPRPTPTPFRASSSTDVAAQSEKSSDIPSLSRIASTRSARDRRRFEPISPGDAEELQRIATSGALSRTNTSSAAKESGNAAGRLERRDTLAGVKLGDPVLDPGSAEFDVWKWSRMLMSLMDQNNVVQRRAGIVWKRLQVCGSGSAINLQKNVGSLFLAPLRLGEFFGPGPEKTILKDFEGCLKTGEMLVVLGRPGSGCSTLLKSLMGELTGLDMKGQSEVHYNETSADAVESAINTQHNEHRLTDTLPGIPQKQMVKQFKGEIVYNQEVDKHFPHLTVGETLEFAARVRTPQQRLVDGVSRETWAKHMAQVVMATFGLSHTYHTKVGNDFVRGVSGGERKRVSIAEMALAGSPIAAWDNSTRGLDAATALEFTRSLRMSANLSGACHLVAIYQASQAIYDEFDKAVVLYEGRQIYFGPADEAKQYFVAMGWECPPRQTTGDFLTSVTNPAERTARAGMEKQVPRTPDEFEQYWHASTQRQALQQETREHEAEFSGDQTLDAFTASRRGMQANHVRPESPYTVSIPMQIRYCTQRAYQRLWNDRTSTVTTVVGQIAMALIIGSVFYGTRSDTASFFQKGGVLFFAVLLNALIAISEINTLYSQRPIVEKQASYAFYHPFTEAMAGVVADVPVKFVIATCFNVILYFLAGLRREPSQFFIFFMFNFVAILTMSQIYRSIAASTKTVSQALAIAGVTTLAIVIYTGFVIPRPLMHPWFKWISWINPVAYAFEGLFVNELHGQRFACSQIVPSGPGYPSTGNQFICAVAGAVEGQLTVSGDDYLQSQFQYSYSHIWRNLGFMFAFMIFFLFVYLFATEFNASTDSKAEVLVFRRGHVPQHLAAVEKAAKQDEEAAMPSAGANSPAKDDATKEAEQDEQVAALAPQTDVFTWRDVCYDIKIKGESRRLLDNVSGWVKPGTLTALMGVSGAGKTTLLDVLAQRVSMGVVTGDMLVSGKPLDASFQRKTGYVQQQDLHLETSTVREALRFSAMLRQPRAASKEAKHAFVEDVIKMLNMQEFAEAVVGVPGEGLNVEQRKLLTIGVELAAKPALLLFLDEPTSGLDSQSSWAIVAFLRKLADSGQAVLATIHQPSAILFQEFDRLLFLAKGGRTVYFGDIGENSSTLLNYFESYGAGKCGEDDNPAEYMLTMVGAGATGKSTKDWHEVWKASDEAKEIQSELASIQAAVGQERAGDSATSHSEFAMPFATQLIEVTTRVFQQYWRTPEYIYAKLLLGVASALFIGFSFFHVERSQQGLQNAIFSIFMITTIFTTLVQQIMPRFILQRDLYEVRERPSKAYSWKAFLIANIAVEIPYQMLLGIMVWASYFYPIYTRGGIPSAERQGLILLLLVQFFVFASTFAHMMIAALPDAETAGNIATLMFSLCLTFNGVFQPPFALPGFWIFMYRVSPLTYLVSAISSTGLSGRPVQCSSNEIAVMQPPPNTSCGAYLSGYASASGGALYNPSATADCQFCTATVADQFLTQVAISYRTRWRDYGIGFAFIVFNICAAVFLYYFFRVRKAEGKSGGGGGGWRKVLRLVRKDAEVEK</sequence>
<feature type="domain" description="ABC transporter" evidence="11">
    <location>
        <begin position="947"/>
        <end position="1190"/>
    </location>
</feature>
<feature type="domain" description="ABC transporter" evidence="11">
    <location>
        <begin position="222"/>
        <end position="497"/>
    </location>
</feature>
<dbReference type="GO" id="GO:0016020">
    <property type="term" value="C:membrane"/>
    <property type="evidence" value="ECO:0007669"/>
    <property type="project" value="UniProtKB-SubCell"/>
</dbReference>
<feature type="transmembrane region" description="Helical" evidence="10">
    <location>
        <begin position="748"/>
        <end position="768"/>
    </location>
</feature>
<dbReference type="InParanoid" id="A0A218YZ06"/>
<dbReference type="InterPro" id="IPR043926">
    <property type="entry name" value="ABCG_dom"/>
</dbReference>
<evidence type="ECO:0000256" key="2">
    <source>
        <dbReference type="ARBA" id="ARBA00006012"/>
    </source>
</evidence>
<dbReference type="SMART" id="SM00382">
    <property type="entry name" value="AAA"/>
    <property type="match status" value="2"/>
</dbReference>
<dbReference type="Gene3D" id="3.40.50.300">
    <property type="entry name" value="P-loop containing nucleotide triphosphate hydrolases"/>
    <property type="match status" value="2"/>
</dbReference>
<feature type="transmembrane region" description="Helical" evidence="10">
    <location>
        <begin position="718"/>
        <end position="736"/>
    </location>
</feature>
<keyword evidence="4 10" id="KW-0812">Transmembrane</keyword>
<dbReference type="InterPro" id="IPR003439">
    <property type="entry name" value="ABC_transporter-like_ATP-bd"/>
</dbReference>
<dbReference type="FunFam" id="3.40.50.300:FF:000054">
    <property type="entry name" value="ABC multidrug transporter atrF"/>
    <property type="match status" value="1"/>
</dbReference>
<evidence type="ECO:0000256" key="6">
    <source>
        <dbReference type="ARBA" id="ARBA00022840"/>
    </source>
</evidence>
<dbReference type="InterPro" id="IPR027417">
    <property type="entry name" value="P-loop_NTPase"/>
</dbReference>
<dbReference type="Pfam" id="PF14510">
    <property type="entry name" value="ABC_trans_N"/>
    <property type="match status" value="1"/>
</dbReference>
<dbReference type="CDD" id="cd03233">
    <property type="entry name" value="ABCG_PDR_domain1"/>
    <property type="match status" value="1"/>
</dbReference>
<dbReference type="Pfam" id="PF06422">
    <property type="entry name" value="PDR_CDR"/>
    <property type="match status" value="1"/>
</dbReference>
<feature type="transmembrane region" description="Helical" evidence="10">
    <location>
        <begin position="641"/>
        <end position="662"/>
    </location>
</feature>
<dbReference type="Pfam" id="PF01061">
    <property type="entry name" value="ABC2_membrane"/>
    <property type="match status" value="2"/>
</dbReference>
<dbReference type="GO" id="GO:0016887">
    <property type="term" value="F:ATP hydrolysis activity"/>
    <property type="evidence" value="ECO:0007669"/>
    <property type="project" value="InterPro"/>
</dbReference>
<dbReference type="GO" id="GO:0140359">
    <property type="term" value="F:ABC-type transporter activity"/>
    <property type="evidence" value="ECO:0007669"/>
    <property type="project" value="InterPro"/>
</dbReference>
<evidence type="ECO:0000256" key="1">
    <source>
        <dbReference type="ARBA" id="ARBA00004141"/>
    </source>
</evidence>
<comment type="subcellular location">
    <subcellularLocation>
        <location evidence="1">Membrane</location>
        <topology evidence="1">Multi-pass membrane protein</topology>
    </subcellularLocation>
</comment>
<evidence type="ECO:0000313" key="13">
    <source>
        <dbReference type="Proteomes" id="UP000242519"/>
    </source>
</evidence>
<dbReference type="InterPro" id="IPR003593">
    <property type="entry name" value="AAA+_ATPase"/>
</dbReference>
<evidence type="ECO:0000256" key="10">
    <source>
        <dbReference type="SAM" id="Phobius"/>
    </source>
</evidence>
<feature type="transmembrane region" description="Helical" evidence="10">
    <location>
        <begin position="1354"/>
        <end position="1379"/>
    </location>
</feature>
<dbReference type="STRING" id="503106.A0A218YZ06"/>
<organism evidence="12 13">
    <name type="scientific">Diplocarpon coronariae</name>
    <dbReference type="NCBI Taxonomy" id="2795749"/>
    <lineage>
        <taxon>Eukaryota</taxon>
        <taxon>Fungi</taxon>
        <taxon>Dikarya</taxon>
        <taxon>Ascomycota</taxon>
        <taxon>Pezizomycotina</taxon>
        <taxon>Leotiomycetes</taxon>
        <taxon>Helotiales</taxon>
        <taxon>Drepanopezizaceae</taxon>
        <taxon>Diplocarpon</taxon>
    </lineage>
</organism>
<dbReference type="Pfam" id="PF19055">
    <property type="entry name" value="ABC2_membrane_7"/>
    <property type="match status" value="1"/>
</dbReference>
<dbReference type="GO" id="GO:0005524">
    <property type="term" value="F:ATP binding"/>
    <property type="evidence" value="ECO:0007669"/>
    <property type="project" value="UniProtKB-KW"/>
</dbReference>
<evidence type="ECO:0000256" key="9">
    <source>
        <dbReference type="SAM" id="MobiDB-lite"/>
    </source>
</evidence>
<keyword evidence="7 10" id="KW-1133">Transmembrane helix</keyword>
<dbReference type="InterPro" id="IPR013525">
    <property type="entry name" value="ABC2_TM"/>
</dbReference>
<accession>A0A218YZ06</accession>
<feature type="transmembrane region" description="Helical" evidence="10">
    <location>
        <begin position="1400"/>
        <end position="1423"/>
    </location>
</feature>
<dbReference type="OrthoDB" id="245989at2759"/>
<dbReference type="InterPro" id="IPR010929">
    <property type="entry name" value="PDR_CDR_ABC"/>
</dbReference>
<dbReference type="CDD" id="cd03232">
    <property type="entry name" value="ABCG_PDR_domain2"/>
    <property type="match status" value="1"/>
</dbReference>
<dbReference type="InterPro" id="IPR034003">
    <property type="entry name" value="ABCG_PDR_2"/>
</dbReference>
<protein>
    <recommendedName>
        <fullName evidence="11">ABC transporter domain-containing protein</fullName>
    </recommendedName>
</protein>
<dbReference type="PANTHER" id="PTHR19241">
    <property type="entry name" value="ATP-BINDING CASSETTE TRANSPORTER"/>
    <property type="match status" value="1"/>
</dbReference>
<proteinExistence type="inferred from homology"/>
<keyword evidence="6" id="KW-0067">ATP-binding</keyword>
<feature type="compositionally biased region" description="Polar residues" evidence="9">
    <location>
        <begin position="72"/>
        <end position="99"/>
    </location>
</feature>
<dbReference type="PROSITE" id="PS00211">
    <property type="entry name" value="ABC_TRANSPORTER_1"/>
    <property type="match status" value="1"/>
</dbReference>
<evidence type="ECO:0000256" key="7">
    <source>
        <dbReference type="ARBA" id="ARBA00022989"/>
    </source>
</evidence>
<feature type="transmembrane region" description="Helical" evidence="10">
    <location>
        <begin position="1551"/>
        <end position="1572"/>
    </location>
</feature>
<feature type="transmembrane region" description="Helical" evidence="10">
    <location>
        <begin position="1315"/>
        <end position="1334"/>
    </location>
</feature>
<dbReference type="SUPFAM" id="SSF52540">
    <property type="entry name" value="P-loop containing nucleoside triphosphate hydrolases"/>
    <property type="match status" value="2"/>
</dbReference>
<dbReference type="InterPro" id="IPR034001">
    <property type="entry name" value="ABCG_PDR_1"/>
</dbReference>
<feature type="transmembrane region" description="Helical" evidence="10">
    <location>
        <begin position="853"/>
        <end position="874"/>
    </location>
</feature>
<dbReference type="InterPro" id="IPR017871">
    <property type="entry name" value="ABC_transporter-like_CS"/>
</dbReference>
<feature type="transmembrane region" description="Helical" evidence="10">
    <location>
        <begin position="1283"/>
        <end position="1303"/>
    </location>
</feature>
<evidence type="ECO:0000256" key="8">
    <source>
        <dbReference type="ARBA" id="ARBA00023136"/>
    </source>
</evidence>
<evidence type="ECO:0000259" key="11">
    <source>
        <dbReference type="PROSITE" id="PS50893"/>
    </source>
</evidence>
<feature type="region of interest" description="Disordered" evidence="9">
    <location>
        <begin position="1"/>
        <end position="147"/>
    </location>
</feature>
<keyword evidence="13" id="KW-1185">Reference proteome</keyword>
<feature type="transmembrane region" description="Helical" evidence="10">
    <location>
        <begin position="691"/>
        <end position="711"/>
    </location>
</feature>
<comment type="similarity">
    <text evidence="2">Belongs to the ABC transporter superfamily. ABCG family. PDR (TC 3.A.1.205) subfamily.</text>
</comment>
<dbReference type="InterPro" id="IPR029481">
    <property type="entry name" value="ABC_trans_N"/>
</dbReference>
<gene>
    <name evidence="12" type="ORF">B2J93_6505</name>
</gene>
<keyword evidence="3" id="KW-0813">Transport</keyword>
<evidence type="ECO:0000256" key="5">
    <source>
        <dbReference type="ARBA" id="ARBA00022741"/>
    </source>
</evidence>
<feature type="transmembrane region" description="Helical" evidence="10">
    <location>
        <begin position="1429"/>
        <end position="1447"/>
    </location>
</feature>
<reference evidence="12 13" key="1">
    <citation type="submission" date="2017-04" db="EMBL/GenBank/DDBJ databases">
        <title>Draft genome sequence of Marssonina coronaria NL1: causal agent of apple blotch.</title>
        <authorList>
            <person name="Cheng Q."/>
        </authorList>
    </citation>
    <scope>NUCLEOTIDE SEQUENCE [LARGE SCALE GENOMIC DNA]</scope>
    <source>
        <strain evidence="12 13">NL1</strain>
    </source>
</reference>
<name>A0A218YZ06_9HELO</name>
<evidence type="ECO:0000256" key="3">
    <source>
        <dbReference type="ARBA" id="ARBA00022448"/>
    </source>
</evidence>